<dbReference type="AlphaFoldDB" id="A0AAD5AIT1"/>
<dbReference type="EMBL" id="MU551718">
    <property type="protein sequence ID" value="KAI5616610.1"/>
    <property type="molecule type" value="Genomic_DNA"/>
</dbReference>
<proteinExistence type="predicted"/>
<reference evidence="2" key="1">
    <citation type="submission" date="2018-07" db="EMBL/GenBank/DDBJ databases">
        <title>Comparative genomics of catfishes provides insights into carnivory and benthic adaptation.</title>
        <authorList>
            <person name="Zhang Y."/>
            <person name="Wang D."/>
            <person name="Peng Z."/>
            <person name="Zheng S."/>
            <person name="Shao F."/>
            <person name="Tao W."/>
        </authorList>
    </citation>
    <scope>NUCLEOTIDE SEQUENCE</scope>
    <source>
        <strain evidence="2">Chongqing</strain>
    </source>
</reference>
<dbReference type="InterPro" id="IPR040676">
    <property type="entry name" value="DUF5641"/>
</dbReference>
<feature type="non-terminal residue" evidence="2">
    <location>
        <position position="1"/>
    </location>
</feature>
<accession>A0AAD5AIT1</accession>
<keyword evidence="3" id="KW-1185">Reference proteome</keyword>
<dbReference type="GO" id="GO:0003676">
    <property type="term" value="F:nucleic acid binding"/>
    <property type="evidence" value="ECO:0007669"/>
    <property type="project" value="InterPro"/>
</dbReference>
<dbReference type="PANTHER" id="PTHR47331:SF5">
    <property type="entry name" value="RIBONUCLEASE H"/>
    <property type="match status" value="1"/>
</dbReference>
<evidence type="ECO:0000259" key="1">
    <source>
        <dbReference type="Pfam" id="PF18701"/>
    </source>
</evidence>
<sequence>DLDQTRISTYLASNQCDFLMNVPEESHRGGEWERQIRTIRSVLNAVLAQAKGRLDDTSLRTFFYEAMSIVNSRPLTTDTINDPKSVEPLTPNNLLTMKNSVPLPPPGKFVCEDLYARKRWRRVQYLSEQFWSRWRKEYLVNISLRQQWHMPRRNVHVGDVVIVKEDNIPRYEWKL</sequence>
<organism evidence="2 3">
    <name type="scientific">Silurus asotus</name>
    <name type="common">Amur catfish</name>
    <name type="synonym">Parasilurus asotus</name>
    <dbReference type="NCBI Taxonomy" id="30991"/>
    <lineage>
        <taxon>Eukaryota</taxon>
        <taxon>Metazoa</taxon>
        <taxon>Chordata</taxon>
        <taxon>Craniata</taxon>
        <taxon>Vertebrata</taxon>
        <taxon>Euteleostomi</taxon>
        <taxon>Actinopterygii</taxon>
        <taxon>Neopterygii</taxon>
        <taxon>Teleostei</taxon>
        <taxon>Ostariophysi</taxon>
        <taxon>Siluriformes</taxon>
        <taxon>Siluridae</taxon>
        <taxon>Silurus</taxon>
    </lineage>
</organism>
<dbReference type="PANTHER" id="PTHR47331">
    <property type="entry name" value="PHD-TYPE DOMAIN-CONTAINING PROTEIN"/>
    <property type="match status" value="1"/>
</dbReference>
<feature type="domain" description="DUF5641" evidence="1">
    <location>
        <begin position="118"/>
        <end position="175"/>
    </location>
</feature>
<comment type="caution">
    <text evidence="2">The sequence shown here is derived from an EMBL/GenBank/DDBJ whole genome shotgun (WGS) entry which is preliminary data.</text>
</comment>
<dbReference type="Pfam" id="PF18701">
    <property type="entry name" value="DUF5641"/>
    <property type="match status" value="1"/>
</dbReference>
<dbReference type="InterPro" id="IPR036397">
    <property type="entry name" value="RNaseH_sf"/>
</dbReference>
<dbReference type="Proteomes" id="UP001205998">
    <property type="component" value="Unassembled WGS sequence"/>
</dbReference>
<protein>
    <recommendedName>
        <fullName evidence="1">DUF5641 domain-containing protein</fullName>
    </recommendedName>
</protein>
<name>A0AAD5AIT1_SILAS</name>
<feature type="non-terminal residue" evidence="2">
    <location>
        <position position="175"/>
    </location>
</feature>
<gene>
    <name evidence="2" type="ORF">C0J50_23778</name>
</gene>
<evidence type="ECO:0000313" key="2">
    <source>
        <dbReference type="EMBL" id="KAI5616610.1"/>
    </source>
</evidence>
<evidence type="ECO:0000313" key="3">
    <source>
        <dbReference type="Proteomes" id="UP001205998"/>
    </source>
</evidence>
<dbReference type="Gene3D" id="3.30.420.10">
    <property type="entry name" value="Ribonuclease H-like superfamily/Ribonuclease H"/>
    <property type="match status" value="1"/>
</dbReference>